<evidence type="ECO:0000259" key="1">
    <source>
        <dbReference type="Pfam" id="PF00534"/>
    </source>
</evidence>
<evidence type="ECO:0000313" key="4">
    <source>
        <dbReference type="Proteomes" id="UP000229385"/>
    </source>
</evidence>
<dbReference type="InterPro" id="IPR028098">
    <property type="entry name" value="Glyco_trans_4-like_N"/>
</dbReference>
<dbReference type="EMBL" id="PFWU01000042">
    <property type="protein sequence ID" value="PJA45373.1"/>
    <property type="molecule type" value="Genomic_DNA"/>
</dbReference>
<evidence type="ECO:0008006" key="5">
    <source>
        <dbReference type="Google" id="ProtNLM"/>
    </source>
</evidence>
<dbReference type="Gene3D" id="3.40.50.2000">
    <property type="entry name" value="Glycogen Phosphorylase B"/>
    <property type="match status" value="2"/>
</dbReference>
<evidence type="ECO:0000313" key="3">
    <source>
        <dbReference type="EMBL" id="PJA45373.1"/>
    </source>
</evidence>
<dbReference type="AlphaFoldDB" id="A0A2M7XBZ4"/>
<accession>A0A2M7XBZ4</accession>
<proteinExistence type="predicted"/>
<dbReference type="Proteomes" id="UP000229385">
    <property type="component" value="Unassembled WGS sequence"/>
</dbReference>
<organism evidence="3 4">
    <name type="scientific">Candidatus Uhrbacteria bacterium CG_4_9_14_3_um_filter_50_9</name>
    <dbReference type="NCBI Taxonomy" id="1975035"/>
    <lineage>
        <taxon>Bacteria</taxon>
        <taxon>Candidatus Uhriibacteriota</taxon>
    </lineage>
</organism>
<protein>
    <recommendedName>
        <fullName evidence="5">Glycosyltransferase subfamily 4-like N-terminal domain-containing protein</fullName>
    </recommendedName>
</protein>
<comment type="caution">
    <text evidence="3">The sequence shown here is derived from an EMBL/GenBank/DDBJ whole genome shotgun (WGS) entry which is preliminary data.</text>
</comment>
<gene>
    <name evidence="3" type="ORF">CO174_03560</name>
</gene>
<dbReference type="Pfam" id="PF00534">
    <property type="entry name" value="Glycos_transf_1"/>
    <property type="match status" value="1"/>
</dbReference>
<sequence>MKICIISNLYPPQARGGAELVAQRVADALYEKGHDVFVLTTQPFDGLRSLVPRIHTHYLGSVYRFFPLNFYHIKNDGLIPFPIRLLWHVVDLFNPFSRAAVRTLIRREEPDVVITHNLKGLGVSVGKEIQRLGVSHIHVIHDVQLSVPSGLLIYGQEDSWLNRSFLRRLYERGVRRSIGTPDLVLSPSKFLASFYQDRALFTDTRVEVLQNPLPPVEDEPRGERIAPRTRFLYVGQLETHKGIMLMLDALEAFDDDVELHIAGDGALSDYVSERAERDGRIKFHGFVSLEHLVSILQASDAVLVPSLCYENSPTVIYEAFQVGVPVIASRVGGIPELIEEGETGLLVEPNSQEALAEAMKRIHTERDVWWGKTETIRIQAQKYALQKYVKRLEALMSELK</sequence>
<dbReference type="Pfam" id="PF13439">
    <property type="entry name" value="Glyco_transf_4"/>
    <property type="match status" value="1"/>
</dbReference>
<name>A0A2M7XBZ4_9BACT</name>
<dbReference type="PANTHER" id="PTHR12526">
    <property type="entry name" value="GLYCOSYLTRANSFERASE"/>
    <property type="match status" value="1"/>
</dbReference>
<feature type="domain" description="Glycosyltransferase subfamily 4-like N-terminal" evidence="2">
    <location>
        <begin position="16"/>
        <end position="212"/>
    </location>
</feature>
<dbReference type="CDD" id="cd03823">
    <property type="entry name" value="GT4_ExpE7-like"/>
    <property type="match status" value="1"/>
</dbReference>
<feature type="domain" description="Glycosyl transferase family 1" evidence="1">
    <location>
        <begin position="228"/>
        <end position="366"/>
    </location>
</feature>
<dbReference type="InterPro" id="IPR001296">
    <property type="entry name" value="Glyco_trans_1"/>
</dbReference>
<dbReference type="SUPFAM" id="SSF53756">
    <property type="entry name" value="UDP-Glycosyltransferase/glycogen phosphorylase"/>
    <property type="match status" value="1"/>
</dbReference>
<dbReference type="GO" id="GO:0016757">
    <property type="term" value="F:glycosyltransferase activity"/>
    <property type="evidence" value="ECO:0007669"/>
    <property type="project" value="InterPro"/>
</dbReference>
<reference evidence="4" key="1">
    <citation type="submission" date="2017-09" db="EMBL/GenBank/DDBJ databases">
        <title>Depth-based differentiation of microbial function through sediment-hosted aquifers and enrichment of novel symbionts in the deep terrestrial subsurface.</title>
        <authorList>
            <person name="Probst A.J."/>
            <person name="Ladd B."/>
            <person name="Jarett J.K."/>
            <person name="Geller-Mcgrath D.E."/>
            <person name="Sieber C.M.K."/>
            <person name="Emerson J.B."/>
            <person name="Anantharaman K."/>
            <person name="Thomas B.C."/>
            <person name="Malmstrom R."/>
            <person name="Stieglmeier M."/>
            <person name="Klingl A."/>
            <person name="Woyke T."/>
            <person name="Ryan C.M."/>
            <person name="Banfield J.F."/>
        </authorList>
    </citation>
    <scope>NUCLEOTIDE SEQUENCE [LARGE SCALE GENOMIC DNA]</scope>
</reference>
<evidence type="ECO:0000259" key="2">
    <source>
        <dbReference type="Pfam" id="PF13439"/>
    </source>
</evidence>